<evidence type="ECO:0000256" key="1">
    <source>
        <dbReference type="ARBA" id="ARBA00004123"/>
    </source>
</evidence>
<proteinExistence type="predicted"/>
<dbReference type="PROSITE" id="PS50888">
    <property type="entry name" value="BHLH"/>
    <property type="match status" value="1"/>
</dbReference>
<evidence type="ECO:0000313" key="7">
    <source>
        <dbReference type="Proteomes" id="UP001472677"/>
    </source>
</evidence>
<keyword evidence="4" id="KW-0539">Nucleus</keyword>
<accession>A0ABR2D364</accession>
<comment type="caution">
    <text evidence="6">The sequence shown here is derived from an EMBL/GenBank/DDBJ whole genome shotgun (WGS) entry which is preliminary data.</text>
</comment>
<dbReference type="SUPFAM" id="SSF47459">
    <property type="entry name" value="HLH, helix-loop-helix DNA-binding domain"/>
    <property type="match status" value="1"/>
</dbReference>
<reference evidence="6 7" key="1">
    <citation type="journal article" date="2024" name="G3 (Bethesda)">
        <title>Genome assembly of Hibiscus sabdariffa L. provides insights into metabolisms of medicinal natural products.</title>
        <authorList>
            <person name="Kim T."/>
        </authorList>
    </citation>
    <scope>NUCLEOTIDE SEQUENCE [LARGE SCALE GENOMIC DNA]</scope>
    <source>
        <strain evidence="6">TK-2024</strain>
        <tissue evidence="6">Old leaves</tissue>
    </source>
</reference>
<sequence length="550" mass="60881">MEDINGVSEYGADGKEWQRDWSNLEEDFSLFLDLGFGFSSPFFFSGSLIGLFRGGVYEEKKVNSDNFCSEKRSSMRWLLSQVGDVVMVCQAASQTRFRALKYENGIAGSATIVVRVIACFQPLQDCQAEYFRHLLKPSNCKQTTISAAIQHSTLGDYSVKMREGCGSWFLQQEFEPDLNSLAAPHPLVQPSTDPQFKSTGSHMVSITGTLPEFANPEISPLQVGQVNESRRWCYRLPRFQQGLAPAPVLNSSLRLQFPANPYESHAEKITCMTGSGYAQKRFLVFDRSGDQTTLMFNSAIGTPIKCTSGSLKSPAAWSFCDEDPMTKVNPNLHSGPVSTNMFDENGTDAKSEMHEDTEELNALLYSDDDSYFTDNELTSAVHSPCTMTVRHEQLEGGTEKVASSSVLTRKRKLLDDSNDCVPLVMDTTSSVFGDTESSSGNKRMRLVDKIRETLPLLMDTASSVNPGRCCEYEDDADSSCINGPNPVYGDRDSSTGNKRMRMDKIRETVGVLRSIIPSGEGKDAIMVLDEAIDYLKSLKHKAKALGFNTL</sequence>
<dbReference type="InterPro" id="IPR036638">
    <property type="entry name" value="HLH_DNA-bd_sf"/>
</dbReference>
<dbReference type="Proteomes" id="UP001472677">
    <property type="component" value="Unassembled WGS sequence"/>
</dbReference>
<name>A0ABR2D364_9ROSI</name>
<evidence type="ECO:0000313" key="6">
    <source>
        <dbReference type="EMBL" id="KAK8528239.1"/>
    </source>
</evidence>
<dbReference type="CDD" id="cd18917">
    <property type="entry name" value="bHLH_AtSAC51_like"/>
    <property type="match status" value="1"/>
</dbReference>
<keyword evidence="2" id="KW-0805">Transcription regulation</keyword>
<evidence type="ECO:0000256" key="4">
    <source>
        <dbReference type="ARBA" id="ARBA00023242"/>
    </source>
</evidence>
<evidence type="ECO:0000259" key="5">
    <source>
        <dbReference type="PROSITE" id="PS50888"/>
    </source>
</evidence>
<keyword evidence="3" id="KW-0804">Transcription</keyword>
<evidence type="ECO:0000256" key="2">
    <source>
        <dbReference type="ARBA" id="ARBA00023015"/>
    </source>
</evidence>
<dbReference type="PANTHER" id="PTHR36066:SF2">
    <property type="entry name" value="TRANSCRIPTION FACTOR BHLH145"/>
    <property type="match status" value="1"/>
</dbReference>
<protein>
    <recommendedName>
        <fullName evidence="5">BHLH domain-containing protein</fullName>
    </recommendedName>
</protein>
<organism evidence="6 7">
    <name type="scientific">Hibiscus sabdariffa</name>
    <name type="common">roselle</name>
    <dbReference type="NCBI Taxonomy" id="183260"/>
    <lineage>
        <taxon>Eukaryota</taxon>
        <taxon>Viridiplantae</taxon>
        <taxon>Streptophyta</taxon>
        <taxon>Embryophyta</taxon>
        <taxon>Tracheophyta</taxon>
        <taxon>Spermatophyta</taxon>
        <taxon>Magnoliopsida</taxon>
        <taxon>eudicotyledons</taxon>
        <taxon>Gunneridae</taxon>
        <taxon>Pentapetalae</taxon>
        <taxon>rosids</taxon>
        <taxon>malvids</taxon>
        <taxon>Malvales</taxon>
        <taxon>Malvaceae</taxon>
        <taxon>Malvoideae</taxon>
        <taxon>Hibiscus</taxon>
    </lineage>
</organism>
<dbReference type="PANTHER" id="PTHR36066">
    <property type="entry name" value="TRANSCRIPTION FACTOR BHLH145"/>
    <property type="match status" value="1"/>
</dbReference>
<dbReference type="Pfam" id="PF23173">
    <property type="entry name" value="bHLH_SAC51"/>
    <property type="match status" value="1"/>
</dbReference>
<comment type="subcellular location">
    <subcellularLocation>
        <location evidence="1">Nucleus</location>
    </subcellularLocation>
</comment>
<dbReference type="InterPro" id="IPR011598">
    <property type="entry name" value="bHLH_dom"/>
</dbReference>
<dbReference type="InterPro" id="IPR037546">
    <property type="entry name" value="SAC51-like"/>
</dbReference>
<keyword evidence="7" id="KW-1185">Reference proteome</keyword>
<evidence type="ECO:0000256" key="3">
    <source>
        <dbReference type="ARBA" id="ARBA00023163"/>
    </source>
</evidence>
<feature type="domain" description="BHLH" evidence="5">
    <location>
        <begin position="489"/>
        <end position="538"/>
    </location>
</feature>
<dbReference type="EMBL" id="JBBPBM010000037">
    <property type="protein sequence ID" value="KAK8528239.1"/>
    <property type="molecule type" value="Genomic_DNA"/>
</dbReference>
<gene>
    <name evidence="6" type="ORF">V6N12_074773</name>
</gene>